<proteinExistence type="predicted"/>
<feature type="domain" description="DDE-1" evidence="1">
    <location>
        <begin position="1"/>
        <end position="52"/>
    </location>
</feature>
<gene>
    <name evidence="2" type="ORF">BJ508DRAFT_218751</name>
</gene>
<dbReference type="EMBL" id="ML120019">
    <property type="protein sequence ID" value="RPA70899.1"/>
    <property type="molecule type" value="Genomic_DNA"/>
</dbReference>
<dbReference type="InterPro" id="IPR004875">
    <property type="entry name" value="DDE_SF_endonuclease_dom"/>
</dbReference>
<dbReference type="Pfam" id="PF03184">
    <property type="entry name" value="DDE_1"/>
    <property type="match status" value="1"/>
</dbReference>
<feature type="non-terminal residue" evidence="2">
    <location>
        <position position="110"/>
    </location>
</feature>
<dbReference type="Proteomes" id="UP000275078">
    <property type="component" value="Unassembled WGS sequence"/>
</dbReference>
<reference evidence="2 3" key="1">
    <citation type="journal article" date="2018" name="Nat. Ecol. Evol.">
        <title>Pezizomycetes genomes reveal the molecular basis of ectomycorrhizal truffle lifestyle.</title>
        <authorList>
            <person name="Murat C."/>
            <person name="Payen T."/>
            <person name="Noel B."/>
            <person name="Kuo A."/>
            <person name="Morin E."/>
            <person name="Chen J."/>
            <person name="Kohler A."/>
            <person name="Krizsan K."/>
            <person name="Balestrini R."/>
            <person name="Da Silva C."/>
            <person name="Montanini B."/>
            <person name="Hainaut M."/>
            <person name="Levati E."/>
            <person name="Barry K.W."/>
            <person name="Belfiori B."/>
            <person name="Cichocki N."/>
            <person name="Clum A."/>
            <person name="Dockter R.B."/>
            <person name="Fauchery L."/>
            <person name="Guy J."/>
            <person name="Iotti M."/>
            <person name="Le Tacon F."/>
            <person name="Lindquist E.A."/>
            <person name="Lipzen A."/>
            <person name="Malagnac F."/>
            <person name="Mello A."/>
            <person name="Molinier V."/>
            <person name="Miyauchi S."/>
            <person name="Poulain J."/>
            <person name="Riccioni C."/>
            <person name="Rubini A."/>
            <person name="Sitrit Y."/>
            <person name="Splivallo R."/>
            <person name="Traeger S."/>
            <person name="Wang M."/>
            <person name="Zifcakova L."/>
            <person name="Wipf D."/>
            <person name="Zambonelli A."/>
            <person name="Paolocci F."/>
            <person name="Nowrousian M."/>
            <person name="Ottonello S."/>
            <person name="Baldrian P."/>
            <person name="Spatafora J.W."/>
            <person name="Henrissat B."/>
            <person name="Nagy L.G."/>
            <person name="Aury J.M."/>
            <person name="Wincker P."/>
            <person name="Grigoriev I.V."/>
            <person name="Bonfante P."/>
            <person name="Martin F.M."/>
        </authorList>
    </citation>
    <scope>NUCLEOTIDE SEQUENCE [LARGE SCALE GENOMIC DNA]</scope>
    <source>
        <strain evidence="2 3">RN42</strain>
    </source>
</reference>
<sequence>MLVFDGHGSHLTIDFLQYCWDNKIIPYRLPSHSTHIMQPLDVRVFQPYKHQHTLAIERSTRDGIPVFDKIEFLANLKQIRLETLKVSTILSAFRATGLVPHCPEVALSQI</sequence>
<evidence type="ECO:0000313" key="2">
    <source>
        <dbReference type="EMBL" id="RPA70899.1"/>
    </source>
</evidence>
<keyword evidence="3" id="KW-1185">Reference proteome</keyword>
<evidence type="ECO:0000313" key="3">
    <source>
        <dbReference type="Proteomes" id="UP000275078"/>
    </source>
</evidence>
<name>A0A3N4H7S2_ASCIM</name>
<protein>
    <submittedName>
        <fullName evidence="2">CENP-B protein</fullName>
    </submittedName>
</protein>
<accession>A0A3N4H7S2</accession>
<dbReference type="GO" id="GO:0003676">
    <property type="term" value="F:nucleic acid binding"/>
    <property type="evidence" value="ECO:0007669"/>
    <property type="project" value="InterPro"/>
</dbReference>
<organism evidence="2 3">
    <name type="scientific">Ascobolus immersus RN42</name>
    <dbReference type="NCBI Taxonomy" id="1160509"/>
    <lineage>
        <taxon>Eukaryota</taxon>
        <taxon>Fungi</taxon>
        <taxon>Dikarya</taxon>
        <taxon>Ascomycota</taxon>
        <taxon>Pezizomycotina</taxon>
        <taxon>Pezizomycetes</taxon>
        <taxon>Pezizales</taxon>
        <taxon>Ascobolaceae</taxon>
        <taxon>Ascobolus</taxon>
    </lineage>
</organism>
<dbReference type="AlphaFoldDB" id="A0A3N4H7S2"/>
<evidence type="ECO:0000259" key="1">
    <source>
        <dbReference type="Pfam" id="PF03184"/>
    </source>
</evidence>
<dbReference type="OrthoDB" id="5425161at2759"/>